<evidence type="ECO:0000256" key="3">
    <source>
        <dbReference type="ARBA" id="ARBA00010537"/>
    </source>
</evidence>
<dbReference type="NCBIfam" id="TIGR00922">
    <property type="entry name" value="nusG"/>
    <property type="match status" value="1"/>
</dbReference>
<dbReference type="EMBL" id="JAAGAX010000511">
    <property type="protein sequence ID" value="KAF2281713.1"/>
    <property type="molecule type" value="Genomic_DNA"/>
</dbReference>
<dbReference type="Pfam" id="PF02357">
    <property type="entry name" value="NusG"/>
    <property type="match status" value="1"/>
</dbReference>
<dbReference type="InterPro" id="IPR000911">
    <property type="entry name" value="Ribosomal_uL11"/>
</dbReference>
<dbReference type="SUPFAM" id="SSF46906">
    <property type="entry name" value="Ribosomal protein L11, C-terminal domain"/>
    <property type="match status" value="1"/>
</dbReference>
<dbReference type="Gene3D" id="1.10.10.250">
    <property type="entry name" value="Ribosomal protein L11, C-terminal domain"/>
    <property type="match status" value="1"/>
</dbReference>
<proteinExistence type="inferred from homology"/>
<dbReference type="PROSITE" id="PS01199">
    <property type="entry name" value="RIBOSOMAL_L1"/>
    <property type="match status" value="1"/>
</dbReference>
<dbReference type="Gene3D" id="3.40.50.790">
    <property type="match status" value="1"/>
</dbReference>
<dbReference type="SMART" id="SM00649">
    <property type="entry name" value="RL11"/>
    <property type="match status" value="1"/>
</dbReference>
<dbReference type="SUPFAM" id="SSF160369">
    <property type="entry name" value="Ribosomal protein L10-like"/>
    <property type="match status" value="1"/>
</dbReference>
<dbReference type="InterPro" id="IPR014722">
    <property type="entry name" value="Rib_uL2_dom2"/>
</dbReference>
<dbReference type="InterPro" id="IPR023673">
    <property type="entry name" value="Ribosomal_uL1_CS"/>
</dbReference>
<dbReference type="Gene3D" id="3.30.70.1730">
    <property type="match status" value="1"/>
</dbReference>
<evidence type="ECO:0000256" key="7">
    <source>
        <dbReference type="ARBA" id="ARBA00057875"/>
    </source>
</evidence>
<dbReference type="InterPro" id="IPR043141">
    <property type="entry name" value="Ribosomal_uL10-like_sf"/>
</dbReference>
<evidence type="ECO:0000256" key="8">
    <source>
        <dbReference type="ARBA" id="ARBA00082680"/>
    </source>
</evidence>
<dbReference type="Pfam" id="PF00687">
    <property type="entry name" value="Ribosomal_L1"/>
    <property type="match status" value="1"/>
</dbReference>
<dbReference type="InterPro" id="IPR016095">
    <property type="entry name" value="Ribosomal_uL1_3-a/b-sand"/>
</dbReference>
<comment type="function">
    <text evidence="7">This protein binds directly to 23S ribosomal RNA.</text>
</comment>
<dbReference type="Gene3D" id="2.30.30.30">
    <property type="match status" value="1"/>
</dbReference>
<dbReference type="SUPFAM" id="SSF50104">
    <property type="entry name" value="Translation proteins SH3-like domain"/>
    <property type="match status" value="1"/>
</dbReference>
<comment type="caution">
    <text evidence="10">The sequence shown here is derived from an EMBL/GenBank/DDBJ whole genome shotgun (WGS) entry which is preliminary data.</text>
</comment>
<dbReference type="PANTHER" id="PTHR36427:SF3">
    <property type="entry name" value="LARGE RIBOSOMAL SUBUNIT PROTEIN UL1M"/>
    <property type="match status" value="1"/>
</dbReference>
<dbReference type="GO" id="GO:0006354">
    <property type="term" value="P:DNA-templated transcription elongation"/>
    <property type="evidence" value="ECO:0007669"/>
    <property type="project" value="InterPro"/>
</dbReference>
<dbReference type="Pfam" id="PF00466">
    <property type="entry name" value="Ribosomal_L10"/>
    <property type="match status" value="1"/>
</dbReference>
<dbReference type="InterPro" id="IPR023674">
    <property type="entry name" value="Ribosomal_uL1-like"/>
</dbReference>
<evidence type="ECO:0000313" key="11">
    <source>
        <dbReference type="Proteomes" id="UP000467840"/>
    </source>
</evidence>
<dbReference type="GO" id="GO:0032784">
    <property type="term" value="P:regulation of DNA-templated transcription elongation"/>
    <property type="evidence" value="ECO:0007669"/>
    <property type="project" value="InterPro"/>
</dbReference>
<dbReference type="Gene3D" id="3.30.1550.10">
    <property type="entry name" value="Ribosomal protein L11/L12, N-terminal domain"/>
    <property type="match status" value="1"/>
</dbReference>
<keyword evidence="11" id="KW-1185">Reference proteome</keyword>
<keyword evidence="4" id="KW-0689">Ribosomal protein</keyword>
<protein>
    <recommendedName>
        <fullName evidence="8">CL1</fullName>
    </recommendedName>
</protein>
<dbReference type="AlphaFoldDB" id="A0A6A6K051"/>
<evidence type="ECO:0000259" key="9">
    <source>
        <dbReference type="SMART" id="SM00738"/>
    </source>
</evidence>
<evidence type="ECO:0000256" key="2">
    <source>
        <dbReference type="ARBA" id="ARBA00010531"/>
    </source>
</evidence>
<evidence type="ECO:0000256" key="5">
    <source>
        <dbReference type="ARBA" id="ARBA00023163"/>
    </source>
</evidence>
<dbReference type="SUPFAM" id="SSF54747">
    <property type="entry name" value="Ribosomal L11/L12e N-terminal domain"/>
    <property type="match status" value="1"/>
</dbReference>
<dbReference type="InterPro" id="IPR036769">
    <property type="entry name" value="Ribosomal_uL11_C_sf"/>
</dbReference>
<dbReference type="InterPro" id="IPR036735">
    <property type="entry name" value="NGN_dom_sf"/>
</dbReference>
<evidence type="ECO:0000256" key="6">
    <source>
        <dbReference type="ARBA" id="ARBA00023274"/>
    </source>
</evidence>
<dbReference type="FunFam" id="3.40.50.790:FF:000001">
    <property type="entry name" value="50S ribosomal protein L1"/>
    <property type="match status" value="1"/>
</dbReference>
<dbReference type="GO" id="GO:0005840">
    <property type="term" value="C:ribosome"/>
    <property type="evidence" value="ECO:0007669"/>
    <property type="project" value="UniProtKB-KW"/>
</dbReference>
<dbReference type="Proteomes" id="UP000467840">
    <property type="component" value="Unassembled WGS sequence"/>
</dbReference>
<dbReference type="Gene3D" id="3.30.190.20">
    <property type="match status" value="1"/>
</dbReference>
<name>A0A6A6K051_HEVBR</name>
<dbReference type="InterPro" id="IPR006645">
    <property type="entry name" value="NGN-like_dom"/>
</dbReference>
<evidence type="ECO:0000256" key="4">
    <source>
        <dbReference type="ARBA" id="ARBA00022980"/>
    </source>
</evidence>
<evidence type="ECO:0000256" key="1">
    <source>
        <dbReference type="ARBA" id="ARBA00008889"/>
    </source>
</evidence>
<organism evidence="10 11">
    <name type="scientific">Hevea brasiliensis</name>
    <name type="common">Para rubber tree</name>
    <name type="synonym">Siphonia brasiliensis</name>
    <dbReference type="NCBI Taxonomy" id="3981"/>
    <lineage>
        <taxon>Eukaryota</taxon>
        <taxon>Viridiplantae</taxon>
        <taxon>Streptophyta</taxon>
        <taxon>Embryophyta</taxon>
        <taxon>Tracheophyta</taxon>
        <taxon>Spermatophyta</taxon>
        <taxon>Magnoliopsida</taxon>
        <taxon>eudicotyledons</taxon>
        <taxon>Gunneridae</taxon>
        <taxon>Pentapetalae</taxon>
        <taxon>rosids</taxon>
        <taxon>fabids</taxon>
        <taxon>Malpighiales</taxon>
        <taxon>Euphorbiaceae</taxon>
        <taxon>Crotonoideae</taxon>
        <taxon>Micrandreae</taxon>
        <taxon>Hevea</taxon>
    </lineage>
</organism>
<sequence>MQHDDSGHEWYIVQVSSGSEEKVAQMILERSQQLGMSGVFSEVFIPYEEVTKVKYNKKVSMRRKLSPGYVFLYMKLSDDAINFVRRVPKVSNFLLDDVGMPKVIPSSEMETMRSSMCKAVPNEAASEVCSFEVGDEVVINDGLFQDFNGRVEYVNEDKKVAGISVMIFGKAAPGPKVASVLGPRGIPMPKFCKEFNDATSAQGVPYEVGDLVTARISVYADGSYSFSVSDAPVSFLLKKAAGVAKGSSSPGKEICTSIKMSEIVKIAERKMADMNVDSTDAEEGIRELLQSAKAKFRESVDVAIKLSVADSKSGESIRGAVVLPKGLGREVRVAVFAKGEHAKHASSAGADIGDEELIEEIKKGRRLDVDWCIATPDFMPQISAIAKILGPRGLMPNPKFGTVTLELAKMVGVIKSGQVKFRSDRYGIVHVKIGDKGAQGWGCGITVVKNSIARIALKRVGKIDGLEDKFREAVFIAYSEDIVALSKIVNKFVKAAAGKVTFVCAYDGGQVLSADRVIFFASLPSLQELQVRIMGLVGYGVPMRLANCLRAIGGGVAS</sequence>
<dbReference type="InterPro" id="IPR020784">
    <property type="entry name" value="Ribosomal_uL11_N"/>
</dbReference>
<feature type="domain" description="NusG-like N-terminal" evidence="9">
    <location>
        <begin position="7"/>
        <end position="116"/>
    </location>
</feature>
<dbReference type="Pfam" id="PF03946">
    <property type="entry name" value="Ribosomal_L11_N"/>
    <property type="match status" value="1"/>
</dbReference>
<dbReference type="SMART" id="SM00738">
    <property type="entry name" value="NGN"/>
    <property type="match status" value="1"/>
</dbReference>
<dbReference type="InterPro" id="IPR047050">
    <property type="entry name" value="NGN"/>
</dbReference>
<dbReference type="CDD" id="cd09891">
    <property type="entry name" value="NGN_Bact_1"/>
    <property type="match status" value="1"/>
</dbReference>
<dbReference type="CDD" id="cd00349">
    <property type="entry name" value="Ribosomal_L11"/>
    <property type="match status" value="1"/>
</dbReference>
<dbReference type="HAMAP" id="MF_00736">
    <property type="entry name" value="Ribosomal_uL11"/>
    <property type="match status" value="1"/>
</dbReference>
<dbReference type="InterPro" id="IPR036796">
    <property type="entry name" value="Ribosomal_uL11_N_sf"/>
</dbReference>
<keyword evidence="6" id="KW-0687">Ribonucleoprotein</keyword>
<dbReference type="GO" id="GO:0003735">
    <property type="term" value="F:structural constituent of ribosome"/>
    <property type="evidence" value="ECO:0007669"/>
    <property type="project" value="InterPro"/>
</dbReference>
<dbReference type="SUPFAM" id="SSF56808">
    <property type="entry name" value="Ribosomal protein L1"/>
    <property type="match status" value="1"/>
</dbReference>
<evidence type="ECO:0000313" key="10">
    <source>
        <dbReference type="EMBL" id="KAF2281713.1"/>
    </source>
</evidence>
<dbReference type="InterPro" id="IPR001062">
    <property type="entry name" value="Transcrpt_antiterm_NusG"/>
</dbReference>
<dbReference type="GO" id="GO:1990904">
    <property type="term" value="C:ribonucleoprotein complex"/>
    <property type="evidence" value="ECO:0007669"/>
    <property type="project" value="UniProtKB-KW"/>
</dbReference>
<comment type="similarity">
    <text evidence="3">Belongs to the universal ribosomal protein uL11 family.</text>
</comment>
<dbReference type="CDD" id="cd00403">
    <property type="entry name" value="Ribosomal_L1"/>
    <property type="match status" value="1"/>
</dbReference>
<dbReference type="InterPro" id="IPR008991">
    <property type="entry name" value="Translation_prot_SH3-like_sf"/>
</dbReference>
<dbReference type="SUPFAM" id="SSF82679">
    <property type="entry name" value="N-utilization substance G protein NusG, N-terminal domain"/>
    <property type="match status" value="1"/>
</dbReference>
<dbReference type="HAMAP" id="MF_00948">
    <property type="entry name" value="NusG"/>
    <property type="match status" value="1"/>
</dbReference>
<dbReference type="InterPro" id="IPR028364">
    <property type="entry name" value="Ribosomal_uL1/biogenesis"/>
</dbReference>
<dbReference type="Gene3D" id="3.30.70.940">
    <property type="entry name" value="NusG, N-terminal domain"/>
    <property type="match status" value="1"/>
</dbReference>
<dbReference type="PANTHER" id="PTHR36427">
    <property type="entry name" value="54S RIBOSOMAL PROTEIN L1, MITOCHONDRIAL"/>
    <property type="match status" value="1"/>
</dbReference>
<dbReference type="CDD" id="cd06091">
    <property type="entry name" value="KOW_NusG"/>
    <property type="match status" value="1"/>
</dbReference>
<keyword evidence="5" id="KW-0804">Transcription</keyword>
<comment type="similarity">
    <text evidence="1">Belongs to the universal ribosomal protein uL10 family.</text>
</comment>
<reference evidence="10 11" key="1">
    <citation type="journal article" date="2020" name="Mol. Plant">
        <title>The Chromosome-Based Rubber Tree Genome Provides New Insights into Spurge Genome Evolution and Rubber Biosynthesis.</title>
        <authorList>
            <person name="Liu J."/>
            <person name="Shi C."/>
            <person name="Shi C.C."/>
            <person name="Li W."/>
            <person name="Zhang Q.J."/>
            <person name="Zhang Y."/>
            <person name="Li K."/>
            <person name="Lu H.F."/>
            <person name="Shi C."/>
            <person name="Zhu S.T."/>
            <person name="Xiao Z.Y."/>
            <person name="Nan H."/>
            <person name="Yue Y."/>
            <person name="Zhu X.G."/>
            <person name="Wu Y."/>
            <person name="Hong X.N."/>
            <person name="Fan G.Y."/>
            <person name="Tong Y."/>
            <person name="Zhang D."/>
            <person name="Mao C.L."/>
            <person name="Liu Y.L."/>
            <person name="Hao S.J."/>
            <person name="Liu W.Q."/>
            <person name="Lv M.Q."/>
            <person name="Zhang H.B."/>
            <person name="Liu Y."/>
            <person name="Hu-Tang G.R."/>
            <person name="Wang J.P."/>
            <person name="Wang J.H."/>
            <person name="Sun Y.H."/>
            <person name="Ni S.B."/>
            <person name="Chen W.B."/>
            <person name="Zhang X.C."/>
            <person name="Jiao Y.N."/>
            <person name="Eichler E.E."/>
            <person name="Li G.H."/>
            <person name="Liu X."/>
            <person name="Gao L.Z."/>
        </authorList>
    </citation>
    <scope>NUCLEOTIDE SEQUENCE [LARGE SCALE GENOMIC DNA]</scope>
    <source>
        <strain evidence="11">cv. GT1</strain>
        <tissue evidence="10">Leaf</tissue>
    </source>
</reference>
<dbReference type="InterPro" id="IPR001790">
    <property type="entry name" value="Ribosomal_uL10"/>
</dbReference>
<comment type="similarity">
    <text evidence="2">Belongs to the universal ribosomal protein uL1 family.</text>
</comment>
<accession>A0A6A6K051</accession>
<dbReference type="GO" id="GO:0006412">
    <property type="term" value="P:translation"/>
    <property type="evidence" value="ECO:0007669"/>
    <property type="project" value="InterPro"/>
</dbReference>
<gene>
    <name evidence="10" type="ORF">GH714_042537</name>
</gene>